<evidence type="ECO:0000313" key="8">
    <source>
        <dbReference type="Proteomes" id="UP000198817"/>
    </source>
</evidence>
<keyword evidence="3" id="KW-0237">DNA synthesis</keyword>
<keyword evidence="4" id="KW-0547">Nucleotide-binding</keyword>
<feature type="domain" description="TSCPD" evidence="6">
    <location>
        <begin position="28"/>
        <end position="97"/>
    </location>
</feature>
<accession>A0A1I7FZ39</accession>
<dbReference type="GO" id="GO:0000166">
    <property type="term" value="F:nucleotide binding"/>
    <property type="evidence" value="ECO:0007669"/>
    <property type="project" value="UniProtKB-KW"/>
</dbReference>
<comment type="catalytic activity">
    <reaction evidence="5">
        <text>a 2'-deoxyribonucleoside 5'-diphosphate + [thioredoxin]-disulfide + H2O = a ribonucleoside 5'-diphosphate + [thioredoxin]-dithiol</text>
        <dbReference type="Rhea" id="RHEA:23252"/>
        <dbReference type="Rhea" id="RHEA-COMP:10698"/>
        <dbReference type="Rhea" id="RHEA-COMP:10700"/>
        <dbReference type="ChEBI" id="CHEBI:15377"/>
        <dbReference type="ChEBI" id="CHEBI:29950"/>
        <dbReference type="ChEBI" id="CHEBI:50058"/>
        <dbReference type="ChEBI" id="CHEBI:57930"/>
        <dbReference type="ChEBI" id="CHEBI:73316"/>
        <dbReference type="EC" id="1.17.4.1"/>
    </reaction>
</comment>
<evidence type="ECO:0000256" key="2">
    <source>
        <dbReference type="ARBA" id="ARBA00012274"/>
    </source>
</evidence>
<dbReference type="GO" id="GO:0004748">
    <property type="term" value="F:ribonucleoside-diphosphate reductase activity, thioredoxin disulfide as acceptor"/>
    <property type="evidence" value="ECO:0007669"/>
    <property type="project" value="UniProtKB-EC"/>
</dbReference>
<organism evidence="7 8">
    <name type="scientific">Eubacterium pyruvativorans</name>
    <dbReference type="NCBI Taxonomy" id="155865"/>
    <lineage>
        <taxon>Bacteria</taxon>
        <taxon>Bacillati</taxon>
        <taxon>Bacillota</taxon>
        <taxon>Clostridia</taxon>
        <taxon>Eubacteriales</taxon>
        <taxon>Eubacteriaceae</taxon>
        <taxon>Eubacterium</taxon>
    </lineage>
</organism>
<gene>
    <name evidence="7" type="ORF">SAMN05216508_10435</name>
</gene>
<dbReference type="RefSeq" id="WP_090470286.1">
    <property type="nucleotide sequence ID" value="NZ_FOWF01000004.1"/>
</dbReference>
<dbReference type="EC" id="1.17.4.1" evidence="2"/>
<evidence type="ECO:0000256" key="1">
    <source>
        <dbReference type="ARBA" id="ARBA00007405"/>
    </source>
</evidence>
<keyword evidence="8" id="KW-1185">Reference proteome</keyword>
<proteinExistence type="inferred from homology"/>
<evidence type="ECO:0000256" key="4">
    <source>
        <dbReference type="ARBA" id="ARBA00022741"/>
    </source>
</evidence>
<dbReference type="InterPro" id="IPR023806">
    <property type="entry name" value="CHP03905"/>
</dbReference>
<dbReference type="Pfam" id="PF12637">
    <property type="entry name" value="TSCPD"/>
    <property type="match status" value="1"/>
</dbReference>
<comment type="similarity">
    <text evidence="1">Belongs to the ribonucleoside diphosphate reductase class-2 family.</text>
</comment>
<reference evidence="7 8" key="1">
    <citation type="submission" date="2016-10" db="EMBL/GenBank/DDBJ databases">
        <authorList>
            <person name="de Groot N.N."/>
        </authorList>
    </citation>
    <scope>NUCLEOTIDE SEQUENCE [LARGE SCALE GENOMIC DNA]</scope>
    <source>
        <strain evidence="7 8">KHGC13</strain>
    </source>
</reference>
<dbReference type="NCBIfam" id="TIGR03905">
    <property type="entry name" value="TIGR03905_4_Cys"/>
    <property type="match status" value="1"/>
</dbReference>
<evidence type="ECO:0000256" key="5">
    <source>
        <dbReference type="ARBA" id="ARBA00047754"/>
    </source>
</evidence>
<dbReference type="GO" id="GO:0071897">
    <property type="term" value="P:DNA biosynthetic process"/>
    <property type="evidence" value="ECO:0007669"/>
    <property type="project" value="UniProtKB-KW"/>
</dbReference>
<name>A0A1I7FZ39_9FIRM</name>
<evidence type="ECO:0000256" key="3">
    <source>
        <dbReference type="ARBA" id="ARBA00022634"/>
    </source>
</evidence>
<dbReference type="Proteomes" id="UP000198817">
    <property type="component" value="Unassembled WGS sequence"/>
</dbReference>
<dbReference type="AlphaFoldDB" id="A0A1I7FZ39"/>
<sequence>MTEQKNVRPISDLDQLNVTNYYYETSPMVCSNAMLFDISSGRLTNLRVQSGCNGNLQGISRLSEGMRVDEVITRLAGISCAGRPDSCPNQLSVALRQCLAEHGYAVPDVPAPRDILSDLRDTI</sequence>
<dbReference type="InterPro" id="IPR024434">
    <property type="entry name" value="TSCPD_dom"/>
</dbReference>
<dbReference type="OrthoDB" id="9801525at2"/>
<evidence type="ECO:0000259" key="6">
    <source>
        <dbReference type="Pfam" id="PF12637"/>
    </source>
</evidence>
<protein>
    <recommendedName>
        <fullName evidence="2">ribonucleoside-diphosphate reductase</fullName>
        <ecNumber evidence="2">1.17.4.1</ecNumber>
    </recommendedName>
</protein>
<evidence type="ECO:0000313" key="7">
    <source>
        <dbReference type="EMBL" id="SFU41413.1"/>
    </source>
</evidence>
<dbReference type="EMBL" id="FPBT01000004">
    <property type="protein sequence ID" value="SFU41413.1"/>
    <property type="molecule type" value="Genomic_DNA"/>
</dbReference>